<evidence type="ECO:0000313" key="2">
    <source>
        <dbReference type="Proteomes" id="UP000019460"/>
    </source>
</evidence>
<sequence length="56" mass="6093">MDVHACLPLACLLASRPVGELTLRLRALSAYEPETLQEAVNAAGRVQDLPTFARED</sequence>
<name>W9VC39_9GAMM</name>
<dbReference type="AlphaFoldDB" id="W9VC39"/>
<protein>
    <submittedName>
        <fullName evidence="1">Uncharacterized protein</fullName>
    </submittedName>
</protein>
<reference evidence="1 2" key="1">
    <citation type="submission" date="2012-11" db="EMBL/GenBank/DDBJ databases">
        <title>Genome assembly of Thiorhodococcus sp. AK35.</title>
        <authorList>
            <person name="Nupur N."/>
            <person name="Khatri I."/>
            <person name="Subramanian S."/>
            <person name="Pinnaka A."/>
        </authorList>
    </citation>
    <scope>NUCLEOTIDE SEQUENCE [LARGE SCALE GENOMIC DNA]</scope>
    <source>
        <strain evidence="1 2">AK35</strain>
    </source>
</reference>
<keyword evidence="2" id="KW-1185">Reference proteome</keyword>
<dbReference type="Proteomes" id="UP000019460">
    <property type="component" value="Unassembled WGS sequence"/>
</dbReference>
<accession>W9VC39</accession>
<proteinExistence type="predicted"/>
<dbReference type="STRING" id="1249627.D779_2682"/>
<gene>
    <name evidence="1" type="ORF">D779_2682</name>
</gene>
<comment type="caution">
    <text evidence="1">The sequence shown here is derived from an EMBL/GenBank/DDBJ whole genome shotgun (WGS) entry which is preliminary data.</text>
</comment>
<evidence type="ECO:0000313" key="1">
    <source>
        <dbReference type="EMBL" id="EXJ14541.1"/>
    </source>
</evidence>
<dbReference type="EMBL" id="AONC01000040">
    <property type="protein sequence ID" value="EXJ14541.1"/>
    <property type="molecule type" value="Genomic_DNA"/>
</dbReference>
<organism evidence="1 2">
    <name type="scientific">Imhoffiella purpurea</name>
    <dbReference type="NCBI Taxonomy" id="1249627"/>
    <lineage>
        <taxon>Bacteria</taxon>
        <taxon>Pseudomonadati</taxon>
        <taxon>Pseudomonadota</taxon>
        <taxon>Gammaproteobacteria</taxon>
        <taxon>Chromatiales</taxon>
        <taxon>Chromatiaceae</taxon>
        <taxon>Imhoffiella</taxon>
    </lineage>
</organism>